<evidence type="ECO:0000313" key="3">
    <source>
        <dbReference type="Proteomes" id="UP000295765"/>
    </source>
</evidence>
<dbReference type="InterPro" id="IPR045584">
    <property type="entry name" value="Pilin-like"/>
</dbReference>
<keyword evidence="1" id="KW-0812">Transmembrane</keyword>
<dbReference type="SUPFAM" id="SSF54523">
    <property type="entry name" value="Pili subunits"/>
    <property type="match status" value="1"/>
</dbReference>
<dbReference type="RefSeq" id="WP_165904149.1">
    <property type="nucleotide sequence ID" value="NZ_SLWY01000015.1"/>
</dbReference>
<evidence type="ECO:0000256" key="1">
    <source>
        <dbReference type="SAM" id="Phobius"/>
    </source>
</evidence>
<sequence>MNGYYSNTAQRGMTLVELMVALTIGTLIMLFLVEIFAQASTNARLQRNIAWMQEDGRTALEIIAREVRLAGYRPSNTDETVVKDCPAVANWTVPAVCSIFGVNGLSNGTDSNGVAVKADGVGTAYLNDSTMMDCNGGATTGTVVTRFWLNGTTLYMNCSGSTQPILDNIERLEVVYGVAETLPAVATTRIKYLPTPSLSEWPRVISVRINLLVLSRNDKLVSDPQSYYWFDSDGKLKKLTASDKRLHQAFSTVVLLRNRLP</sequence>
<keyword evidence="1" id="KW-1133">Transmembrane helix</keyword>
<dbReference type="Pfam" id="PF16074">
    <property type="entry name" value="PilW"/>
    <property type="match status" value="1"/>
</dbReference>
<feature type="transmembrane region" description="Helical" evidence="1">
    <location>
        <begin position="12"/>
        <end position="37"/>
    </location>
</feature>
<dbReference type="AlphaFoldDB" id="A0A4R2L1U8"/>
<proteinExistence type="predicted"/>
<comment type="caution">
    <text evidence="2">The sequence shown here is derived from an EMBL/GenBank/DDBJ whole genome shotgun (WGS) entry which is preliminary data.</text>
</comment>
<dbReference type="NCBIfam" id="TIGR02532">
    <property type="entry name" value="IV_pilin_GFxxxE"/>
    <property type="match status" value="1"/>
</dbReference>
<name>A0A4R2L1U8_9GAMM</name>
<dbReference type="InterPro" id="IPR032092">
    <property type="entry name" value="PilW"/>
</dbReference>
<dbReference type="InterPro" id="IPR012902">
    <property type="entry name" value="N_methyl_site"/>
</dbReference>
<dbReference type="GO" id="GO:0043683">
    <property type="term" value="P:type IV pilus assembly"/>
    <property type="evidence" value="ECO:0007669"/>
    <property type="project" value="InterPro"/>
</dbReference>
<evidence type="ECO:0000313" key="2">
    <source>
        <dbReference type="EMBL" id="TCO80273.1"/>
    </source>
</evidence>
<reference evidence="2 3" key="1">
    <citation type="submission" date="2019-03" db="EMBL/GenBank/DDBJ databases">
        <title>Genomic Encyclopedia of Type Strains, Phase IV (KMG-IV): sequencing the most valuable type-strain genomes for metagenomic binning, comparative biology and taxonomic classification.</title>
        <authorList>
            <person name="Goeker M."/>
        </authorList>
    </citation>
    <scope>NUCLEOTIDE SEQUENCE [LARGE SCALE GENOMIC DNA]</scope>
    <source>
        <strain evidence="2 3">DSM 25287</strain>
    </source>
</reference>
<protein>
    <submittedName>
        <fullName evidence="2">Prepilin-type N-terminal cleavage/methylation domain-containing protein</fullName>
    </submittedName>
</protein>
<accession>A0A4R2L1U8</accession>
<dbReference type="EMBL" id="SLWY01000015">
    <property type="protein sequence ID" value="TCO80273.1"/>
    <property type="molecule type" value="Genomic_DNA"/>
</dbReference>
<keyword evidence="1" id="KW-0472">Membrane</keyword>
<organism evidence="2 3">
    <name type="scientific">Plasticicumulans lactativorans</name>
    <dbReference type="NCBI Taxonomy" id="1133106"/>
    <lineage>
        <taxon>Bacteria</taxon>
        <taxon>Pseudomonadati</taxon>
        <taxon>Pseudomonadota</taxon>
        <taxon>Gammaproteobacteria</taxon>
        <taxon>Candidatus Competibacteraceae</taxon>
        <taxon>Plasticicumulans</taxon>
    </lineage>
</organism>
<dbReference type="PROSITE" id="PS00409">
    <property type="entry name" value="PROKAR_NTER_METHYL"/>
    <property type="match status" value="1"/>
</dbReference>
<keyword evidence="3" id="KW-1185">Reference proteome</keyword>
<dbReference type="Pfam" id="PF07963">
    <property type="entry name" value="N_methyl"/>
    <property type="match status" value="1"/>
</dbReference>
<dbReference type="Proteomes" id="UP000295765">
    <property type="component" value="Unassembled WGS sequence"/>
</dbReference>
<gene>
    <name evidence="2" type="ORF">EV699_11550</name>
</gene>